<dbReference type="EMBL" id="JALLAZ020001001">
    <property type="protein sequence ID" value="KAL3782792.1"/>
    <property type="molecule type" value="Genomic_DNA"/>
</dbReference>
<name>A0ABD3P512_9STRA</name>
<accession>A0ABD3P512</accession>
<comment type="caution">
    <text evidence="1">The sequence shown here is derived from an EMBL/GenBank/DDBJ whole genome shotgun (WGS) entry which is preliminary data.</text>
</comment>
<keyword evidence="2" id="KW-1185">Reference proteome</keyword>
<protein>
    <submittedName>
        <fullName evidence="1">Uncharacterized protein</fullName>
    </submittedName>
</protein>
<gene>
    <name evidence="1" type="ORF">ACHAW5_005746</name>
</gene>
<sequence length="14" mass="1431">IFAAAAAGIKLKKE</sequence>
<proteinExistence type="predicted"/>
<organism evidence="1 2">
    <name type="scientific">Stephanodiscus triporus</name>
    <dbReference type="NCBI Taxonomy" id="2934178"/>
    <lineage>
        <taxon>Eukaryota</taxon>
        <taxon>Sar</taxon>
        <taxon>Stramenopiles</taxon>
        <taxon>Ochrophyta</taxon>
        <taxon>Bacillariophyta</taxon>
        <taxon>Coscinodiscophyceae</taxon>
        <taxon>Thalassiosirophycidae</taxon>
        <taxon>Stephanodiscales</taxon>
        <taxon>Stephanodiscaceae</taxon>
        <taxon>Stephanodiscus</taxon>
    </lineage>
</organism>
<dbReference type="Proteomes" id="UP001530315">
    <property type="component" value="Unassembled WGS sequence"/>
</dbReference>
<feature type="non-terminal residue" evidence="1">
    <location>
        <position position="1"/>
    </location>
</feature>
<evidence type="ECO:0000313" key="1">
    <source>
        <dbReference type="EMBL" id="KAL3782792.1"/>
    </source>
</evidence>
<evidence type="ECO:0000313" key="2">
    <source>
        <dbReference type="Proteomes" id="UP001530315"/>
    </source>
</evidence>
<reference evidence="1 2" key="1">
    <citation type="submission" date="2024-10" db="EMBL/GenBank/DDBJ databases">
        <title>Updated reference genomes for cyclostephanoid diatoms.</title>
        <authorList>
            <person name="Roberts W.R."/>
            <person name="Alverson A.J."/>
        </authorList>
    </citation>
    <scope>NUCLEOTIDE SEQUENCE [LARGE SCALE GENOMIC DNA]</scope>
    <source>
        <strain evidence="1 2">AJA276-08</strain>
    </source>
</reference>